<organism evidence="2 3">
    <name type="scientific">Paraphaeosphaeria sporulosa</name>
    <dbReference type="NCBI Taxonomy" id="1460663"/>
    <lineage>
        <taxon>Eukaryota</taxon>
        <taxon>Fungi</taxon>
        <taxon>Dikarya</taxon>
        <taxon>Ascomycota</taxon>
        <taxon>Pezizomycotina</taxon>
        <taxon>Dothideomycetes</taxon>
        <taxon>Pleosporomycetidae</taxon>
        <taxon>Pleosporales</taxon>
        <taxon>Massarineae</taxon>
        <taxon>Didymosphaeriaceae</taxon>
        <taxon>Paraphaeosphaeria</taxon>
    </lineage>
</organism>
<dbReference type="InParanoid" id="A0A177CK57"/>
<evidence type="ECO:0000256" key="1">
    <source>
        <dbReference type="SAM" id="MobiDB-lite"/>
    </source>
</evidence>
<keyword evidence="3" id="KW-1185">Reference proteome</keyword>
<feature type="compositionally biased region" description="Basic residues" evidence="1">
    <location>
        <begin position="103"/>
        <end position="113"/>
    </location>
</feature>
<evidence type="ECO:0000313" key="2">
    <source>
        <dbReference type="EMBL" id="OAG07352.1"/>
    </source>
</evidence>
<proteinExistence type="predicted"/>
<protein>
    <submittedName>
        <fullName evidence="2">Uncharacterized protein</fullName>
    </submittedName>
</protein>
<dbReference type="EMBL" id="KV441551">
    <property type="protein sequence ID" value="OAG07352.1"/>
    <property type="molecule type" value="Genomic_DNA"/>
</dbReference>
<dbReference type="Proteomes" id="UP000077069">
    <property type="component" value="Unassembled WGS sequence"/>
</dbReference>
<feature type="region of interest" description="Disordered" evidence="1">
    <location>
        <begin position="103"/>
        <end position="123"/>
    </location>
</feature>
<name>A0A177CK57_9PLEO</name>
<dbReference type="AlphaFoldDB" id="A0A177CK57"/>
<accession>A0A177CK57</accession>
<dbReference type="RefSeq" id="XP_018037717.1">
    <property type="nucleotide sequence ID" value="XM_018184093.1"/>
</dbReference>
<gene>
    <name evidence="2" type="ORF">CC84DRAFT_1242811</name>
</gene>
<sequence length="147" mass="16752">MVDVRKCTPVGVGIQCLGRRGYLSASPASEKMTRNLNSWVTTDVPVSNCYPSTRLLSRILRLDIAQTYQSYSTSLLQPRPNIPISYIPGPKSAARHILNIHHVHHHHHHHHRNQTAPNPPRQTCRQRRLAVLPIIHLHLQPHHSKPL</sequence>
<evidence type="ECO:0000313" key="3">
    <source>
        <dbReference type="Proteomes" id="UP000077069"/>
    </source>
</evidence>
<reference evidence="2 3" key="1">
    <citation type="submission" date="2016-05" db="EMBL/GenBank/DDBJ databases">
        <title>Comparative analysis of secretome profiles of manganese(II)-oxidizing ascomycete fungi.</title>
        <authorList>
            <consortium name="DOE Joint Genome Institute"/>
            <person name="Zeiner C.A."/>
            <person name="Purvine S.O."/>
            <person name="Zink E.M."/>
            <person name="Wu S."/>
            <person name="Pasa-Tolic L."/>
            <person name="Chaput D.L."/>
            <person name="Haridas S."/>
            <person name="Grigoriev I.V."/>
            <person name="Santelli C.M."/>
            <person name="Hansel C.M."/>
        </authorList>
    </citation>
    <scope>NUCLEOTIDE SEQUENCE [LARGE SCALE GENOMIC DNA]</scope>
    <source>
        <strain evidence="2 3">AP3s5-JAC2a</strain>
    </source>
</reference>
<dbReference type="GeneID" id="28767579"/>